<proteinExistence type="predicted"/>
<sequence length="140" mass="16052">MGERSAHLESCSSRSELGRWVLLRICTNDDCGAYSSMVIIPWGQTNFDFYYDEHKSACPLCKKHVRPITCGFNNTWWKYSGSKKVGSGHPPQSVSSDWEYAKDGYHYFDREKCGEVDWGRLKLFVSSKDPSVTRSEFESS</sequence>
<organism evidence="1 2">
    <name type="scientific">Jimgerdemannia flammicorona</name>
    <dbReference type="NCBI Taxonomy" id="994334"/>
    <lineage>
        <taxon>Eukaryota</taxon>
        <taxon>Fungi</taxon>
        <taxon>Fungi incertae sedis</taxon>
        <taxon>Mucoromycota</taxon>
        <taxon>Mucoromycotina</taxon>
        <taxon>Endogonomycetes</taxon>
        <taxon>Endogonales</taxon>
        <taxon>Endogonaceae</taxon>
        <taxon>Jimgerdemannia</taxon>
    </lineage>
</organism>
<dbReference type="EMBL" id="RBNJ01008903">
    <property type="protein sequence ID" value="RUS27177.1"/>
    <property type="molecule type" value="Genomic_DNA"/>
</dbReference>
<reference evidence="1 2" key="1">
    <citation type="journal article" date="2018" name="New Phytol.">
        <title>Phylogenomics of Endogonaceae and evolution of mycorrhizas within Mucoromycota.</title>
        <authorList>
            <person name="Chang Y."/>
            <person name="Desiro A."/>
            <person name="Na H."/>
            <person name="Sandor L."/>
            <person name="Lipzen A."/>
            <person name="Clum A."/>
            <person name="Barry K."/>
            <person name="Grigoriev I.V."/>
            <person name="Martin F.M."/>
            <person name="Stajich J.E."/>
            <person name="Smith M.E."/>
            <person name="Bonito G."/>
            <person name="Spatafora J.W."/>
        </authorList>
    </citation>
    <scope>NUCLEOTIDE SEQUENCE [LARGE SCALE GENOMIC DNA]</scope>
    <source>
        <strain evidence="1 2">AD002</strain>
    </source>
</reference>
<dbReference type="AlphaFoldDB" id="A0A433QBL8"/>
<comment type="caution">
    <text evidence="1">The sequence shown here is derived from an EMBL/GenBank/DDBJ whole genome shotgun (WGS) entry which is preliminary data.</text>
</comment>
<dbReference type="Proteomes" id="UP000274822">
    <property type="component" value="Unassembled WGS sequence"/>
</dbReference>
<name>A0A433QBL8_9FUNG</name>
<protein>
    <submittedName>
        <fullName evidence="1">Uncharacterized protein</fullName>
    </submittedName>
</protein>
<evidence type="ECO:0000313" key="2">
    <source>
        <dbReference type="Proteomes" id="UP000274822"/>
    </source>
</evidence>
<keyword evidence="2" id="KW-1185">Reference proteome</keyword>
<evidence type="ECO:0000313" key="1">
    <source>
        <dbReference type="EMBL" id="RUS27177.1"/>
    </source>
</evidence>
<accession>A0A433QBL8</accession>
<gene>
    <name evidence="1" type="ORF">BC938DRAFT_483622</name>
</gene>